<keyword evidence="5 7" id="KW-0964">Secreted</keyword>
<feature type="domain" description="Flagellar basal body rod protein N-terminal" evidence="8">
    <location>
        <begin position="8"/>
        <end position="38"/>
    </location>
</feature>
<comment type="caution">
    <text evidence="11">The sequence shown here is derived from an EMBL/GenBank/DDBJ whole genome shotgun (WGS) entry which is preliminary data.</text>
</comment>
<dbReference type="PANTHER" id="PTHR30033">
    <property type="entry name" value="FLAGELLAR HOOK-ASSOCIATED PROTEIN 1"/>
    <property type="match status" value="1"/>
</dbReference>
<evidence type="ECO:0000259" key="8">
    <source>
        <dbReference type="Pfam" id="PF00460"/>
    </source>
</evidence>
<dbReference type="GO" id="GO:0009424">
    <property type="term" value="C:bacterial-type flagellum hook"/>
    <property type="evidence" value="ECO:0007669"/>
    <property type="project" value="UniProtKB-UniRule"/>
</dbReference>
<dbReference type="NCBIfam" id="TIGR02492">
    <property type="entry name" value="flgK_ends"/>
    <property type="match status" value="1"/>
</dbReference>
<comment type="similarity">
    <text evidence="3 7">Belongs to the flagella basal body rod proteins family.</text>
</comment>
<gene>
    <name evidence="7 11" type="primary">flgK</name>
    <name evidence="11" type="ORF">NC799_04255</name>
</gene>
<dbReference type="RefSeq" id="WP_272445108.1">
    <property type="nucleotide sequence ID" value="NZ_JAMQKC010000002.1"/>
</dbReference>
<dbReference type="Proteomes" id="UP001145069">
    <property type="component" value="Unassembled WGS sequence"/>
</dbReference>
<keyword evidence="11" id="KW-0966">Cell projection</keyword>
<protein>
    <recommendedName>
        <fullName evidence="4 7">Flagellar hook-associated protein 1</fullName>
        <shortName evidence="7">HAP1</shortName>
    </recommendedName>
</protein>
<keyword evidence="11" id="KW-0969">Cilium</keyword>
<proteinExistence type="inferred from homology"/>
<evidence type="ECO:0000259" key="10">
    <source>
        <dbReference type="Pfam" id="PF22638"/>
    </source>
</evidence>
<evidence type="ECO:0000313" key="12">
    <source>
        <dbReference type="Proteomes" id="UP001145069"/>
    </source>
</evidence>
<keyword evidence="12" id="KW-1185">Reference proteome</keyword>
<dbReference type="EMBL" id="JAMQKC010000002">
    <property type="protein sequence ID" value="MDC3416126.1"/>
    <property type="molecule type" value="Genomic_DNA"/>
</dbReference>
<keyword evidence="11" id="KW-0282">Flagellum</keyword>
<comment type="subcellular location">
    <subcellularLocation>
        <location evidence="1 7">Bacterial flagellum</location>
    </subcellularLocation>
    <subcellularLocation>
        <location evidence="2 7">Secreted</location>
    </subcellularLocation>
</comment>
<evidence type="ECO:0000256" key="4">
    <source>
        <dbReference type="ARBA" id="ARBA00016244"/>
    </source>
</evidence>
<name>A0A9X4AE06_9BACI</name>
<evidence type="ECO:0000256" key="2">
    <source>
        <dbReference type="ARBA" id="ARBA00004613"/>
    </source>
</evidence>
<evidence type="ECO:0000259" key="9">
    <source>
        <dbReference type="Pfam" id="PF06429"/>
    </source>
</evidence>
<reference evidence="11" key="1">
    <citation type="submission" date="2022-06" db="EMBL/GenBank/DDBJ databases">
        <title>Aquibacillus sp. a new bacterium isolated from soil saline samples.</title>
        <authorList>
            <person name="Galisteo C."/>
            <person name="De La Haba R."/>
            <person name="Sanchez-Porro C."/>
            <person name="Ventosa A."/>
        </authorList>
    </citation>
    <scope>NUCLEOTIDE SEQUENCE</scope>
    <source>
        <strain evidence="11">3ASR75-54</strain>
    </source>
</reference>
<dbReference type="PRINTS" id="PR01005">
    <property type="entry name" value="FLGHOOKAP1"/>
</dbReference>
<dbReference type="SUPFAM" id="SSF64518">
    <property type="entry name" value="Phase 1 flagellin"/>
    <property type="match status" value="1"/>
</dbReference>
<accession>A0A9X4AE06</accession>
<dbReference type="AlphaFoldDB" id="A0A9X4AE06"/>
<dbReference type="InterPro" id="IPR019776">
    <property type="entry name" value="Flagellar_basal_body_rod_CS"/>
</dbReference>
<evidence type="ECO:0000313" key="11">
    <source>
        <dbReference type="EMBL" id="MDC3416126.1"/>
    </source>
</evidence>
<keyword evidence="6 7" id="KW-0975">Bacterial flagellum</keyword>
<feature type="domain" description="Flagellar basal-body/hook protein C-terminal" evidence="9">
    <location>
        <begin position="498"/>
        <end position="536"/>
    </location>
</feature>
<dbReference type="GO" id="GO:0005198">
    <property type="term" value="F:structural molecule activity"/>
    <property type="evidence" value="ECO:0007669"/>
    <property type="project" value="UniProtKB-UniRule"/>
</dbReference>
<dbReference type="Pfam" id="PF00460">
    <property type="entry name" value="Flg_bb_rod"/>
    <property type="match status" value="1"/>
</dbReference>
<dbReference type="PROSITE" id="PS00588">
    <property type="entry name" value="FLAGELLA_BB_ROD"/>
    <property type="match status" value="1"/>
</dbReference>
<evidence type="ECO:0000256" key="1">
    <source>
        <dbReference type="ARBA" id="ARBA00004365"/>
    </source>
</evidence>
<sequence length="543" mass="59039">MVSTFNGLEVAKRALFTQQSALYTTSNNIANANTEGYTRQRVNFEQTGAFPPASRNRPQIPGQVGSGVQAGSIERVRDQFLDVQYRGENSKLGYFDSRADALKQMEGIMNEPSDQGLSKTLDQFWQSLQDVSVNPEDAGARSVVTQRGIAVAETFNYLSDSLQGVKTDLQNELNISATETNSLINQINNVNQQIGTIEPNGYLPNDLYDERDRLIDQLSTLVDIKVTYTKSDGQANPIAIGKASIELINANGQPTGLKLVDVKNDEPDVINEMYINFDSNNNMESMILYNPNDLAAINTDPDNPKTPEDIDPSLVKTIPGSEITNVANFSNGKMKALVEMNGYVEGTEVKGVFNDMLSDLDKLAYEFVEAFNLQHSKGADLAGNTGVDSNQASTVNDFFNQLSGESGAAGRISVNEAIINDSDLIAASSNGDSGDGLNAKNLAGVMRESLTGLGNNTSIKSYYASMVGEMGVDAQESLRMVNNATVLRQQVEENRQSVSAVSLDEEMTNLIKFQQAYNAAARSMTTVDEMLDRIINNMGLVGR</sequence>
<dbReference type="Pfam" id="PF06429">
    <property type="entry name" value="Flg_bbr_C"/>
    <property type="match status" value="1"/>
</dbReference>
<dbReference type="GO" id="GO:0044780">
    <property type="term" value="P:bacterial-type flagellum assembly"/>
    <property type="evidence" value="ECO:0007669"/>
    <property type="project" value="InterPro"/>
</dbReference>
<dbReference type="Pfam" id="PF22638">
    <property type="entry name" value="FlgK_D1"/>
    <property type="match status" value="1"/>
</dbReference>
<evidence type="ECO:0000256" key="7">
    <source>
        <dbReference type="RuleBase" id="RU362065"/>
    </source>
</evidence>
<dbReference type="PANTHER" id="PTHR30033:SF1">
    <property type="entry name" value="FLAGELLAR HOOK-ASSOCIATED PROTEIN 1"/>
    <property type="match status" value="1"/>
</dbReference>
<organism evidence="11 12">
    <name type="scientific">Aquibacillus salsiterrae</name>
    <dbReference type="NCBI Taxonomy" id="2950439"/>
    <lineage>
        <taxon>Bacteria</taxon>
        <taxon>Bacillati</taxon>
        <taxon>Bacillota</taxon>
        <taxon>Bacilli</taxon>
        <taxon>Bacillales</taxon>
        <taxon>Bacillaceae</taxon>
        <taxon>Aquibacillus</taxon>
    </lineage>
</organism>
<dbReference type="InterPro" id="IPR053927">
    <property type="entry name" value="FlgK_helical"/>
</dbReference>
<dbReference type="GO" id="GO:0005576">
    <property type="term" value="C:extracellular region"/>
    <property type="evidence" value="ECO:0007669"/>
    <property type="project" value="UniProtKB-SubCell"/>
</dbReference>
<evidence type="ECO:0000256" key="6">
    <source>
        <dbReference type="ARBA" id="ARBA00023143"/>
    </source>
</evidence>
<dbReference type="InterPro" id="IPR010930">
    <property type="entry name" value="Flg_bb/hook_C_dom"/>
</dbReference>
<feature type="domain" description="Flagellar hook-associated protein FlgK helical" evidence="10">
    <location>
        <begin position="102"/>
        <end position="388"/>
    </location>
</feature>
<evidence type="ECO:0000256" key="3">
    <source>
        <dbReference type="ARBA" id="ARBA00009677"/>
    </source>
</evidence>
<dbReference type="InterPro" id="IPR002371">
    <property type="entry name" value="FlgK"/>
</dbReference>
<evidence type="ECO:0000256" key="5">
    <source>
        <dbReference type="ARBA" id="ARBA00022525"/>
    </source>
</evidence>
<dbReference type="InterPro" id="IPR001444">
    <property type="entry name" value="Flag_bb_rod_N"/>
</dbReference>